<dbReference type="Pfam" id="PF20871">
    <property type="entry name" value="KCTD1-15_CTD"/>
    <property type="match status" value="1"/>
</dbReference>
<dbReference type="FunCoup" id="R7U256">
    <property type="interactions" value="154"/>
</dbReference>
<dbReference type="HOGENOM" id="CLU_061268_1_0_1"/>
<keyword evidence="4" id="KW-1185">Reference proteome</keyword>
<dbReference type="InterPro" id="IPR003131">
    <property type="entry name" value="T1-type_BTB"/>
</dbReference>
<evidence type="ECO:0000259" key="1">
    <source>
        <dbReference type="PROSITE" id="PS50097"/>
    </source>
</evidence>
<proteinExistence type="predicted"/>
<organism evidence="2">
    <name type="scientific">Capitella teleta</name>
    <name type="common">Polychaete worm</name>
    <dbReference type="NCBI Taxonomy" id="283909"/>
    <lineage>
        <taxon>Eukaryota</taxon>
        <taxon>Metazoa</taxon>
        <taxon>Spiralia</taxon>
        <taxon>Lophotrochozoa</taxon>
        <taxon>Annelida</taxon>
        <taxon>Polychaeta</taxon>
        <taxon>Sedentaria</taxon>
        <taxon>Scolecida</taxon>
        <taxon>Capitellidae</taxon>
        <taxon>Capitella</taxon>
    </lineage>
</organism>
<dbReference type="InterPro" id="IPR048595">
    <property type="entry name" value="KCTD1-15-like_C"/>
</dbReference>
<dbReference type="Pfam" id="PF02214">
    <property type="entry name" value="BTB_2"/>
    <property type="match status" value="1"/>
</dbReference>
<evidence type="ECO:0000313" key="3">
    <source>
        <dbReference type="EnsemblMetazoa" id="CapteP19163"/>
    </source>
</evidence>
<dbReference type="PANTHER" id="PTHR14499">
    <property type="entry name" value="POTASSIUM CHANNEL TETRAMERIZATION DOMAIN-CONTAINING"/>
    <property type="match status" value="1"/>
</dbReference>
<reference evidence="3" key="3">
    <citation type="submission" date="2015-06" db="UniProtKB">
        <authorList>
            <consortium name="EnsemblMetazoa"/>
        </authorList>
    </citation>
    <scope>IDENTIFICATION</scope>
</reference>
<dbReference type="OMA" id="FCDCIAV"/>
<evidence type="ECO:0000313" key="4">
    <source>
        <dbReference type="Proteomes" id="UP000014760"/>
    </source>
</evidence>
<dbReference type="Proteomes" id="UP000014760">
    <property type="component" value="Unassembled WGS sequence"/>
</dbReference>
<dbReference type="EMBL" id="AMQN01009844">
    <property type="status" value="NOT_ANNOTATED_CDS"/>
    <property type="molecule type" value="Genomic_DNA"/>
</dbReference>
<dbReference type="InterPro" id="IPR011333">
    <property type="entry name" value="SKP1/BTB/POZ_sf"/>
</dbReference>
<reference evidence="4" key="1">
    <citation type="submission" date="2012-12" db="EMBL/GenBank/DDBJ databases">
        <authorList>
            <person name="Hellsten U."/>
            <person name="Grimwood J."/>
            <person name="Chapman J.A."/>
            <person name="Shapiro H."/>
            <person name="Aerts A."/>
            <person name="Otillar R.P."/>
            <person name="Terry A.Y."/>
            <person name="Boore J.L."/>
            <person name="Simakov O."/>
            <person name="Marletaz F."/>
            <person name="Cho S.-J."/>
            <person name="Edsinger-Gonzales E."/>
            <person name="Havlak P."/>
            <person name="Kuo D.-H."/>
            <person name="Larsson T."/>
            <person name="Lv J."/>
            <person name="Arendt D."/>
            <person name="Savage R."/>
            <person name="Osoegawa K."/>
            <person name="de Jong P."/>
            <person name="Lindberg D.R."/>
            <person name="Seaver E.C."/>
            <person name="Weisblat D.A."/>
            <person name="Putnam N.H."/>
            <person name="Grigoriev I.V."/>
            <person name="Rokhsar D.S."/>
        </authorList>
    </citation>
    <scope>NUCLEOTIDE SEQUENCE</scope>
    <source>
        <strain evidence="4">I ESC-2004</strain>
    </source>
</reference>
<feature type="domain" description="BTB" evidence="1">
    <location>
        <begin position="27"/>
        <end position="97"/>
    </location>
</feature>
<dbReference type="AlphaFoldDB" id="R7U256"/>
<dbReference type="EMBL" id="KB306344">
    <property type="protein sequence ID" value="ELT99957.1"/>
    <property type="molecule type" value="Genomic_DNA"/>
</dbReference>
<dbReference type="OrthoDB" id="2414723at2759"/>
<dbReference type="STRING" id="283909.R7U256"/>
<dbReference type="SMART" id="SM00225">
    <property type="entry name" value="BTB"/>
    <property type="match status" value="1"/>
</dbReference>
<evidence type="ECO:0000313" key="2">
    <source>
        <dbReference type="EMBL" id="ELT99957.1"/>
    </source>
</evidence>
<dbReference type="Gene3D" id="3.30.710.10">
    <property type="entry name" value="Potassium Channel Kv1.1, Chain A"/>
    <property type="match status" value="1"/>
</dbReference>
<protein>
    <recommendedName>
        <fullName evidence="1">BTB domain-containing protein</fullName>
    </recommendedName>
</protein>
<dbReference type="InterPro" id="IPR000210">
    <property type="entry name" value="BTB/POZ_dom"/>
</dbReference>
<accession>R7U256</accession>
<dbReference type="SUPFAM" id="SSF54695">
    <property type="entry name" value="POZ domain"/>
    <property type="match status" value="1"/>
</dbReference>
<sequence>MPSPTPANQYPKYSGVPCPATPTRYTAPVHIDVGGSIYTSSLETLTKYPESRLAKMFNGNIPIILDSLKQHYFIDRDGKMFRHVLNYMRTGRLSLPDNFTEIESLMEEAHFYEIAPMIRGLEERSLKSERRTVTDCVVLNVCPDLGERISLSADKALLEELFPELSSALMDSRNTGWNVDTSFVMRFPLNGYCKLNSLQVMQRVLSDGFSIAASNGGGVEGQQFSEYVFCRTREAPLRPSNP</sequence>
<dbReference type="EnsemblMetazoa" id="CapteT19163">
    <property type="protein sequence ID" value="CapteP19163"/>
    <property type="gene ID" value="CapteG19163"/>
</dbReference>
<gene>
    <name evidence="2" type="ORF">CAPTEDRAFT_19163</name>
</gene>
<dbReference type="PROSITE" id="PS50097">
    <property type="entry name" value="BTB"/>
    <property type="match status" value="1"/>
</dbReference>
<name>R7U256_CAPTE</name>
<dbReference type="GO" id="GO:0051260">
    <property type="term" value="P:protein homooligomerization"/>
    <property type="evidence" value="ECO:0007669"/>
    <property type="project" value="InterPro"/>
</dbReference>
<reference evidence="2 4" key="2">
    <citation type="journal article" date="2013" name="Nature">
        <title>Insights into bilaterian evolution from three spiralian genomes.</title>
        <authorList>
            <person name="Simakov O."/>
            <person name="Marletaz F."/>
            <person name="Cho S.J."/>
            <person name="Edsinger-Gonzales E."/>
            <person name="Havlak P."/>
            <person name="Hellsten U."/>
            <person name="Kuo D.H."/>
            <person name="Larsson T."/>
            <person name="Lv J."/>
            <person name="Arendt D."/>
            <person name="Savage R."/>
            <person name="Osoegawa K."/>
            <person name="de Jong P."/>
            <person name="Grimwood J."/>
            <person name="Chapman J.A."/>
            <person name="Shapiro H."/>
            <person name="Aerts A."/>
            <person name="Otillar R.P."/>
            <person name="Terry A.Y."/>
            <person name="Boore J.L."/>
            <person name="Grigoriev I.V."/>
            <person name="Lindberg D.R."/>
            <person name="Seaver E.C."/>
            <person name="Weisblat D.A."/>
            <person name="Putnam N.H."/>
            <person name="Rokhsar D.S."/>
        </authorList>
    </citation>
    <scope>NUCLEOTIDE SEQUENCE</scope>
    <source>
        <strain evidence="2 4">I ESC-2004</strain>
    </source>
</reference>
<dbReference type="PANTHER" id="PTHR14499:SF67">
    <property type="entry name" value="BTB_POZ DOMAIN-CONTAINING PROTEIN TIWAZ"/>
    <property type="match status" value="1"/>
</dbReference>
<dbReference type="CDD" id="cd18361">
    <property type="entry name" value="BTB_POZ_KCTD1-like"/>
    <property type="match status" value="1"/>
</dbReference>